<dbReference type="EMBL" id="JACXJA010000014">
    <property type="protein sequence ID" value="MBD2862663.1"/>
    <property type="molecule type" value="Genomic_DNA"/>
</dbReference>
<dbReference type="PROSITE" id="PS51831">
    <property type="entry name" value="HD"/>
    <property type="match status" value="1"/>
</dbReference>
<evidence type="ECO:0000256" key="6">
    <source>
        <dbReference type="ARBA" id="ARBA00049417"/>
    </source>
</evidence>
<gene>
    <name evidence="8" type="primary">yqeK</name>
    <name evidence="8" type="ORF">IDH45_11770</name>
</gene>
<dbReference type="InterPro" id="IPR003607">
    <property type="entry name" value="HD/PDEase_dom"/>
</dbReference>
<dbReference type="InterPro" id="IPR006674">
    <property type="entry name" value="HD_domain"/>
</dbReference>
<evidence type="ECO:0000256" key="5">
    <source>
        <dbReference type="ARBA" id="ARBA00023004"/>
    </source>
</evidence>
<organism evidence="8 9">
    <name type="scientific">Paenibacillus oceani</name>
    <dbReference type="NCBI Taxonomy" id="2772510"/>
    <lineage>
        <taxon>Bacteria</taxon>
        <taxon>Bacillati</taxon>
        <taxon>Bacillota</taxon>
        <taxon>Bacilli</taxon>
        <taxon>Bacillales</taxon>
        <taxon>Paenibacillaceae</taxon>
        <taxon>Paenibacillus</taxon>
    </lineage>
</organism>
<protein>
    <recommendedName>
        <fullName evidence="1">bis(5'-nucleosyl)-tetraphosphatase (symmetrical)</fullName>
        <ecNumber evidence="1">3.6.1.41</ecNumber>
    </recommendedName>
</protein>
<evidence type="ECO:0000256" key="4">
    <source>
        <dbReference type="ARBA" id="ARBA00022801"/>
    </source>
</evidence>
<dbReference type="InterPro" id="IPR051094">
    <property type="entry name" value="Diverse_Catalytic_Enzymes"/>
</dbReference>
<dbReference type="PANTHER" id="PTHR35795:SF1">
    <property type="entry name" value="BIS(5'-NUCLEOSYL)-TETRAPHOSPHATASE, SYMMETRICAL"/>
    <property type="match status" value="1"/>
</dbReference>
<comment type="caution">
    <text evidence="8">The sequence shown here is derived from an EMBL/GenBank/DDBJ whole genome shotgun (WGS) entry which is preliminary data.</text>
</comment>
<dbReference type="Proteomes" id="UP000639396">
    <property type="component" value="Unassembled WGS sequence"/>
</dbReference>
<keyword evidence="3" id="KW-0547">Nucleotide-binding</keyword>
<evidence type="ECO:0000256" key="3">
    <source>
        <dbReference type="ARBA" id="ARBA00022741"/>
    </source>
</evidence>
<evidence type="ECO:0000313" key="8">
    <source>
        <dbReference type="EMBL" id="MBD2862663.1"/>
    </source>
</evidence>
<dbReference type="GO" id="GO:0008803">
    <property type="term" value="F:bis(5'-nucleosyl)-tetraphosphatase (symmetrical) activity"/>
    <property type="evidence" value="ECO:0007669"/>
    <property type="project" value="UniProtKB-EC"/>
</dbReference>
<evidence type="ECO:0000313" key="9">
    <source>
        <dbReference type="Proteomes" id="UP000639396"/>
    </source>
</evidence>
<dbReference type="InterPro" id="IPR005249">
    <property type="entry name" value="YqeK"/>
</dbReference>
<dbReference type="RefSeq" id="WP_190927753.1">
    <property type="nucleotide sequence ID" value="NZ_JACXJA010000014.1"/>
</dbReference>
<comment type="catalytic activity">
    <reaction evidence="6">
        <text>P(1),P(4)-bis(5'-adenosyl) tetraphosphate + H2O = 2 ADP + 2 H(+)</text>
        <dbReference type="Rhea" id="RHEA:24252"/>
        <dbReference type="ChEBI" id="CHEBI:15377"/>
        <dbReference type="ChEBI" id="CHEBI:15378"/>
        <dbReference type="ChEBI" id="CHEBI:58141"/>
        <dbReference type="ChEBI" id="CHEBI:456216"/>
        <dbReference type="EC" id="3.6.1.41"/>
    </reaction>
</comment>
<dbReference type="SUPFAM" id="SSF109604">
    <property type="entry name" value="HD-domain/PDEase-like"/>
    <property type="match status" value="1"/>
</dbReference>
<evidence type="ECO:0000259" key="7">
    <source>
        <dbReference type="PROSITE" id="PS51831"/>
    </source>
</evidence>
<dbReference type="Pfam" id="PF01966">
    <property type="entry name" value="HD"/>
    <property type="match status" value="1"/>
</dbReference>
<feature type="domain" description="HD" evidence="7">
    <location>
        <begin position="34"/>
        <end position="149"/>
    </location>
</feature>
<dbReference type="AlphaFoldDB" id="A0A927C785"/>
<dbReference type="CDD" id="cd00077">
    <property type="entry name" value="HDc"/>
    <property type="match status" value="1"/>
</dbReference>
<proteinExistence type="predicted"/>
<accession>A0A927C785</accession>
<dbReference type="GO" id="GO:0046872">
    <property type="term" value="F:metal ion binding"/>
    <property type="evidence" value="ECO:0007669"/>
    <property type="project" value="UniProtKB-KW"/>
</dbReference>
<evidence type="ECO:0000256" key="1">
    <source>
        <dbReference type="ARBA" id="ARBA00012506"/>
    </source>
</evidence>
<dbReference type="GO" id="GO:0000166">
    <property type="term" value="F:nucleotide binding"/>
    <property type="evidence" value="ECO:0007669"/>
    <property type="project" value="UniProtKB-KW"/>
</dbReference>
<dbReference type="NCBIfam" id="TIGR00488">
    <property type="entry name" value="bis(5'-nucleosyl)-tetraphosphatase (symmetrical) YqeK"/>
    <property type="match status" value="1"/>
</dbReference>
<reference evidence="8" key="1">
    <citation type="submission" date="2020-09" db="EMBL/GenBank/DDBJ databases">
        <title>A novel bacterium of genus Paenibacillus, isolated from South China Sea.</title>
        <authorList>
            <person name="Huang H."/>
            <person name="Mo K."/>
            <person name="Hu Y."/>
        </authorList>
    </citation>
    <scope>NUCLEOTIDE SEQUENCE</scope>
    <source>
        <strain evidence="8">IB182363</strain>
    </source>
</reference>
<dbReference type="PANTHER" id="PTHR35795">
    <property type="entry name" value="SLR1885 PROTEIN"/>
    <property type="match status" value="1"/>
</dbReference>
<dbReference type="Gene3D" id="1.10.3210.10">
    <property type="entry name" value="Hypothetical protein af1432"/>
    <property type="match status" value="1"/>
</dbReference>
<sequence>MHPFFETEARTFQHSGDTAADVRRFLESHGCPKTAEHSIRVGAEARSLAMRFGADPDAAETAGWLHDSSAIYPSAERAVVARKLGIEVLPEEEAFPMIIHQKLSVAVARDLFGITRQDVLDAIGCHTTLRAPSTLLDRIVFVADKISWDQAGTPPYLAELNAQLEKSLEHGAMAYIGYLWSQKAKLKVVHPWLADAYRDLPAVIARQEVTLPLRNSR</sequence>
<keyword evidence="4 8" id="KW-0378">Hydrolase</keyword>
<keyword evidence="5" id="KW-0408">Iron</keyword>
<dbReference type="EC" id="3.6.1.41" evidence="1"/>
<name>A0A927C785_9BACL</name>
<keyword evidence="2" id="KW-0479">Metal-binding</keyword>
<evidence type="ECO:0000256" key="2">
    <source>
        <dbReference type="ARBA" id="ARBA00022723"/>
    </source>
</evidence>
<keyword evidence="9" id="KW-1185">Reference proteome</keyword>